<keyword evidence="1" id="KW-0560">Oxidoreductase</keyword>
<dbReference type="AlphaFoldDB" id="A0A1Q8VCP8"/>
<dbReference type="EMBL" id="MSKJ01000005">
    <property type="protein sequence ID" value="OLO45863.1"/>
    <property type="molecule type" value="Genomic_DNA"/>
</dbReference>
<dbReference type="InterPro" id="IPR051267">
    <property type="entry name" value="STEAP_metalloreductase"/>
</dbReference>
<name>A0A1Q8VCP8_9ACTO</name>
<gene>
    <name evidence="4" type="ORF">BKH29_02600</name>
</gene>
<dbReference type="Pfam" id="PF03807">
    <property type="entry name" value="F420_oxidored"/>
    <property type="match status" value="1"/>
</dbReference>
<protein>
    <submittedName>
        <fullName evidence="4">NADP oxidoreductase</fullName>
    </submittedName>
</protein>
<dbReference type="PANTHER" id="PTHR14239">
    <property type="entry name" value="DUDULIN-RELATED"/>
    <property type="match status" value="1"/>
</dbReference>
<dbReference type="PANTHER" id="PTHR14239:SF10">
    <property type="entry name" value="REDUCTASE"/>
    <property type="match status" value="1"/>
</dbReference>
<dbReference type="OrthoDB" id="5738121at2"/>
<evidence type="ECO:0000259" key="2">
    <source>
        <dbReference type="Pfam" id="PF03807"/>
    </source>
</evidence>
<dbReference type="SUPFAM" id="SSF54427">
    <property type="entry name" value="NTF2-like"/>
    <property type="match status" value="1"/>
</dbReference>
<dbReference type="Gene3D" id="3.10.450.50">
    <property type="match status" value="1"/>
</dbReference>
<feature type="domain" description="Pyrroline-5-carboxylate reductase catalytic N-terminal" evidence="2">
    <location>
        <begin position="9"/>
        <end position="95"/>
    </location>
</feature>
<dbReference type="Proteomes" id="UP000186857">
    <property type="component" value="Unassembled WGS sequence"/>
</dbReference>
<dbReference type="Gene3D" id="3.40.50.720">
    <property type="entry name" value="NAD(P)-binding Rossmann-like Domain"/>
    <property type="match status" value="1"/>
</dbReference>
<dbReference type="InterPro" id="IPR037401">
    <property type="entry name" value="SnoaL-like"/>
</dbReference>
<reference evidence="4 5" key="1">
    <citation type="submission" date="2016-12" db="EMBL/GenBank/DDBJ databases">
        <title>Genomic Comparison of strains in the 'Actinomyces naeslundii' Group.</title>
        <authorList>
            <person name="Mughal S.R."/>
            <person name="Do T."/>
            <person name="Gilbert S.C."/>
            <person name="Witherden E.A."/>
            <person name="Didelot X."/>
            <person name="Beighton D."/>
        </authorList>
    </citation>
    <scope>NUCLEOTIDE SEQUENCE [LARGE SCALE GENOMIC DNA]</scope>
    <source>
        <strain evidence="4 5">CCUG 33920</strain>
    </source>
</reference>
<evidence type="ECO:0000313" key="5">
    <source>
        <dbReference type="Proteomes" id="UP000186857"/>
    </source>
</evidence>
<accession>A0A1Q8VCP8</accession>
<dbReference type="InterPro" id="IPR036291">
    <property type="entry name" value="NAD(P)-bd_dom_sf"/>
</dbReference>
<evidence type="ECO:0000256" key="1">
    <source>
        <dbReference type="ARBA" id="ARBA00023002"/>
    </source>
</evidence>
<dbReference type="RefSeq" id="WP_075376134.1">
    <property type="nucleotide sequence ID" value="NZ_MSKJ01000005.1"/>
</dbReference>
<evidence type="ECO:0000313" key="4">
    <source>
        <dbReference type="EMBL" id="OLO45863.1"/>
    </source>
</evidence>
<dbReference type="GO" id="GO:0016491">
    <property type="term" value="F:oxidoreductase activity"/>
    <property type="evidence" value="ECO:0007669"/>
    <property type="project" value="UniProtKB-KW"/>
</dbReference>
<feature type="domain" description="SnoaL-like" evidence="3">
    <location>
        <begin position="215"/>
        <end position="312"/>
    </location>
</feature>
<comment type="caution">
    <text evidence="4">The sequence shown here is derived from an EMBL/GenBank/DDBJ whole genome shotgun (WGS) entry which is preliminary data.</text>
</comment>
<dbReference type="Pfam" id="PF12680">
    <property type="entry name" value="SnoaL_2"/>
    <property type="match status" value="1"/>
</dbReference>
<sequence length="326" mass="34992">MPDKSSEAIGIIGSGPIGQGLATLWAQAGYTVQLGARSPESARRVSVPSSVRVVSFEEAARHKVVVLAVKHTAAQDVVDRLAPLLKGAMVFDVMNAAGMQEGQIVSTLPDRSTEGQWIAEMLPDSVVVRAFSHIQEELLVSRAGKNPGVWAVGYATDALEERPRIESLLEATGYVPVFVGTLAESSLLDPGGSVFPHLFTAGELQRLAAVHRLPRMLERFNAGDMSEVLHDKVQWSFPYGPTLGVQETFIGKEAVAGHLRRVRDSGVRISDIRTELETPHGAVVHAEGVFPTAQGPATSEIVSVVTMKDGLIGEVREYWDTAAIKG</sequence>
<evidence type="ECO:0000259" key="3">
    <source>
        <dbReference type="Pfam" id="PF12680"/>
    </source>
</evidence>
<dbReference type="InterPro" id="IPR032710">
    <property type="entry name" value="NTF2-like_dom_sf"/>
</dbReference>
<organism evidence="4 5">
    <name type="scientific">Actinomyces oris</name>
    <dbReference type="NCBI Taxonomy" id="544580"/>
    <lineage>
        <taxon>Bacteria</taxon>
        <taxon>Bacillati</taxon>
        <taxon>Actinomycetota</taxon>
        <taxon>Actinomycetes</taxon>
        <taxon>Actinomycetales</taxon>
        <taxon>Actinomycetaceae</taxon>
        <taxon>Actinomyces</taxon>
    </lineage>
</organism>
<dbReference type="InterPro" id="IPR028939">
    <property type="entry name" value="P5C_Rdtase_cat_N"/>
</dbReference>
<proteinExistence type="predicted"/>
<dbReference type="SUPFAM" id="SSF51735">
    <property type="entry name" value="NAD(P)-binding Rossmann-fold domains"/>
    <property type="match status" value="1"/>
</dbReference>